<gene>
    <name evidence="7" type="ORF">C2S53_007293</name>
</gene>
<dbReference type="InterPro" id="IPR000008">
    <property type="entry name" value="C2_dom"/>
</dbReference>
<dbReference type="SUPFAM" id="SSF49562">
    <property type="entry name" value="C2 domain (Calcium/lipid-binding domain, CaLB)"/>
    <property type="match status" value="1"/>
</dbReference>
<dbReference type="Pfam" id="PF00168">
    <property type="entry name" value="C2"/>
    <property type="match status" value="1"/>
</dbReference>
<comment type="subcellular location">
    <subcellularLocation>
        <location evidence="1">Membrane</location>
        <topology evidence="1">Single-pass membrane protein</topology>
    </subcellularLocation>
</comment>
<accession>A0AAD4JK34</accession>
<dbReference type="Pfam" id="PF16016">
    <property type="entry name" value="VASt"/>
    <property type="match status" value="1"/>
</dbReference>
<dbReference type="Proteomes" id="UP001190926">
    <property type="component" value="Unassembled WGS sequence"/>
</dbReference>
<dbReference type="CDD" id="cd00030">
    <property type="entry name" value="C2"/>
    <property type="match status" value="1"/>
</dbReference>
<dbReference type="Gene3D" id="2.30.29.30">
    <property type="entry name" value="Pleckstrin-homology domain (PH domain)/Phosphotyrosine-binding domain (PTB)"/>
    <property type="match status" value="1"/>
</dbReference>
<dbReference type="SMART" id="SM00568">
    <property type="entry name" value="GRAM"/>
    <property type="match status" value="1"/>
</dbReference>
<evidence type="ECO:0000256" key="4">
    <source>
        <dbReference type="ARBA" id="ARBA00023136"/>
    </source>
</evidence>
<dbReference type="InterPro" id="IPR004182">
    <property type="entry name" value="GRAM"/>
</dbReference>
<dbReference type="PANTHER" id="PTHR47038">
    <property type="entry name" value="BAG-ASSOCIATED GRAM PROTEIN 1"/>
    <property type="match status" value="1"/>
</dbReference>
<keyword evidence="4" id="KW-0472">Membrane</keyword>
<dbReference type="InterPro" id="IPR011993">
    <property type="entry name" value="PH-like_dom_sf"/>
</dbReference>
<dbReference type="SMART" id="SM00239">
    <property type="entry name" value="C2"/>
    <property type="match status" value="1"/>
</dbReference>
<dbReference type="Pfam" id="PF02893">
    <property type="entry name" value="GRAM"/>
    <property type="match status" value="1"/>
</dbReference>
<proteinExistence type="predicted"/>
<protein>
    <submittedName>
        <fullName evidence="7">C2 domain-containing protein / GRAM domain-containing protein</fullName>
    </submittedName>
</protein>
<reference evidence="7 8" key="1">
    <citation type="journal article" date="2021" name="Nat. Commun.">
        <title>Incipient diploidization of the medicinal plant Perilla within 10,000 years.</title>
        <authorList>
            <person name="Zhang Y."/>
            <person name="Shen Q."/>
            <person name="Leng L."/>
            <person name="Zhang D."/>
            <person name="Chen S."/>
            <person name="Shi Y."/>
            <person name="Ning Z."/>
            <person name="Chen S."/>
        </authorList>
    </citation>
    <scope>NUCLEOTIDE SEQUENCE [LARGE SCALE GENOMIC DNA]</scope>
    <source>
        <strain evidence="8">cv. PC099</strain>
    </source>
</reference>
<evidence type="ECO:0000256" key="2">
    <source>
        <dbReference type="ARBA" id="ARBA00022692"/>
    </source>
</evidence>
<dbReference type="PANTHER" id="PTHR47038:SF1">
    <property type="entry name" value="BAG-ASSOCIATED GRAM PROTEIN 1"/>
    <property type="match status" value="1"/>
</dbReference>
<evidence type="ECO:0000259" key="6">
    <source>
        <dbReference type="PROSITE" id="PS51778"/>
    </source>
</evidence>
<keyword evidence="8" id="KW-1185">Reference proteome</keyword>
<dbReference type="InterPro" id="IPR044655">
    <property type="entry name" value="BAGP1-like"/>
</dbReference>
<feature type="domain" description="VASt" evidence="6">
    <location>
        <begin position="464"/>
        <end position="637"/>
    </location>
</feature>
<dbReference type="GO" id="GO:0016020">
    <property type="term" value="C:membrane"/>
    <property type="evidence" value="ECO:0007669"/>
    <property type="project" value="UniProtKB-SubCell"/>
</dbReference>
<keyword evidence="3" id="KW-1133">Transmembrane helix</keyword>
<evidence type="ECO:0000313" key="7">
    <source>
        <dbReference type="EMBL" id="KAH6834921.1"/>
    </source>
</evidence>
<keyword evidence="2" id="KW-0812">Transmembrane</keyword>
<dbReference type="InterPro" id="IPR035892">
    <property type="entry name" value="C2_domain_sf"/>
</dbReference>
<dbReference type="InterPro" id="IPR031968">
    <property type="entry name" value="VASt"/>
</dbReference>
<dbReference type="EMBL" id="SDAM02000043">
    <property type="protein sequence ID" value="KAH6834921.1"/>
    <property type="molecule type" value="Genomic_DNA"/>
</dbReference>
<comment type="caution">
    <text evidence="7">The sequence shown here is derived from an EMBL/GenBank/DDBJ whole genome shotgun (WGS) entry which is preliminary data.</text>
</comment>
<sequence length="657" mass="73711">MLVLEALIEFLLPSWSEVQVSVAAAALVVVAYWFLTVTAGADDRTLVDSSASIANVNDDKEEVDQYKRDLQRNSVYLIKVELLAAKNLTGVNLSGTSDPYAIISCGAEKRLSSMVSGSSNPIWREGFNFSVDVLPVEIKVTIYGWDIIRRSAVIGSVTISVEQEGQTGAMWHALDGASGQVCLHIQTVQLQMDCSREFEKKAFTEETAISWRESDQGIAEIKRVGVMLQMSASKRSTLDRTNISRGMNGYADANTRGRILNKEPVVLYQKHGPLQTIFNLHPDEVVVNSYSCALERSFLYHGRMYISARHICFHSNVFSKQMKVIIPFGDINEIRKSQHALINPSVTIILREGTGGHCVPPLGNADGRVRYKFASFWNRNNALRAIQHIAKNYHATLEDEKKEREQSALLASIKEEEPALIGIAKEEKQSALDAHNCSVRGCESQSKTSEEIVAKPEKFQPFIKEEVLTSIFHGVFPCTVEKFFRFVLDDDSTFTSEYHTARKDSNLKVSQWRASDEYNGRVREVTYRTLCHFPLCPPDIPVTEWQHVVLSADKKTMVFETVQQTEGVPFASYFEGHCRWSIEANSESLCTVDIRFGAHFKKWCLLQSKIKTTAVDDNKKVYGIMLEAARAHIKSRTSDSDETGNTCSSSIVIEECK</sequence>
<dbReference type="PROSITE" id="PS51778">
    <property type="entry name" value="VAST"/>
    <property type="match status" value="1"/>
</dbReference>
<evidence type="ECO:0000256" key="3">
    <source>
        <dbReference type="ARBA" id="ARBA00022989"/>
    </source>
</evidence>
<evidence type="ECO:0000313" key="8">
    <source>
        <dbReference type="Proteomes" id="UP001190926"/>
    </source>
</evidence>
<evidence type="ECO:0000256" key="1">
    <source>
        <dbReference type="ARBA" id="ARBA00004167"/>
    </source>
</evidence>
<feature type="domain" description="C2" evidence="5">
    <location>
        <begin position="59"/>
        <end position="172"/>
    </location>
</feature>
<evidence type="ECO:0000259" key="5">
    <source>
        <dbReference type="PROSITE" id="PS50004"/>
    </source>
</evidence>
<name>A0AAD4JK34_PERFH</name>
<dbReference type="AlphaFoldDB" id="A0AAD4JK34"/>
<dbReference type="PROSITE" id="PS50004">
    <property type="entry name" value="C2"/>
    <property type="match status" value="1"/>
</dbReference>
<organism evidence="7 8">
    <name type="scientific">Perilla frutescens var. hirtella</name>
    <name type="common">Perilla citriodora</name>
    <name type="synonym">Perilla setoyensis</name>
    <dbReference type="NCBI Taxonomy" id="608512"/>
    <lineage>
        <taxon>Eukaryota</taxon>
        <taxon>Viridiplantae</taxon>
        <taxon>Streptophyta</taxon>
        <taxon>Embryophyta</taxon>
        <taxon>Tracheophyta</taxon>
        <taxon>Spermatophyta</taxon>
        <taxon>Magnoliopsida</taxon>
        <taxon>eudicotyledons</taxon>
        <taxon>Gunneridae</taxon>
        <taxon>Pentapetalae</taxon>
        <taxon>asterids</taxon>
        <taxon>lamiids</taxon>
        <taxon>Lamiales</taxon>
        <taxon>Lamiaceae</taxon>
        <taxon>Nepetoideae</taxon>
        <taxon>Elsholtzieae</taxon>
        <taxon>Perilla</taxon>
    </lineage>
</organism>
<dbReference type="Gene3D" id="2.60.40.150">
    <property type="entry name" value="C2 domain"/>
    <property type="match status" value="1"/>
</dbReference>